<evidence type="ECO:0000256" key="6">
    <source>
        <dbReference type="ARBA" id="ARBA00022777"/>
    </source>
</evidence>
<dbReference type="EMBL" id="VSSQ01106079">
    <property type="protein sequence ID" value="MPN45876.1"/>
    <property type="molecule type" value="Genomic_DNA"/>
</dbReference>
<comment type="caution">
    <text evidence="9">The sequence shown here is derived from an EMBL/GenBank/DDBJ whole genome shotgun (WGS) entry which is preliminary data.</text>
</comment>
<keyword evidence="5" id="KW-0547">Nucleotide-binding</keyword>
<evidence type="ECO:0000259" key="8">
    <source>
        <dbReference type="Pfam" id="PF00696"/>
    </source>
</evidence>
<dbReference type="PANTHER" id="PTHR43654:SF1">
    <property type="entry name" value="ISOPENTENYL PHOSPHATE KINASE"/>
    <property type="match status" value="1"/>
</dbReference>
<dbReference type="PANTHER" id="PTHR43654">
    <property type="entry name" value="GLUTAMATE 5-KINASE"/>
    <property type="match status" value="1"/>
</dbReference>
<dbReference type="Gene3D" id="3.40.1160.10">
    <property type="entry name" value="Acetylglutamate kinase-like"/>
    <property type="match status" value="1"/>
</dbReference>
<dbReference type="SUPFAM" id="SSF53633">
    <property type="entry name" value="Carbamate kinase-like"/>
    <property type="match status" value="1"/>
</dbReference>
<name>A0A645I4S6_9ZZZZ</name>
<dbReference type="InterPro" id="IPR036393">
    <property type="entry name" value="AceGlu_kinase-like_sf"/>
</dbReference>
<gene>
    <name evidence="9" type="primary">proB_39</name>
    <name evidence="9" type="ORF">SDC9_193451</name>
</gene>
<evidence type="ECO:0000256" key="3">
    <source>
        <dbReference type="ARBA" id="ARBA00022650"/>
    </source>
</evidence>
<protein>
    <submittedName>
        <fullName evidence="9">Glutamate 5-kinase</fullName>
        <ecNumber evidence="9">2.7.2.11</ecNumber>
    </submittedName>
</protein>
<dbReference type="GO" id="GO:0005829">
    <property type="term" value="C:cytosol"/>
    <property type="evidence" value="ECO:0007669"/>
    <property type="project" value="TreeGrafter"/>
</dbReference>
<dbReference type="GO" id="GO:0008652">
    <property type="term" value="P:amino acid biosynthetic process"/>
    <property type="evidence" value="ECO:0007669"/>
    <property type="project" value="UniProtKB-KW"/>
</dbReference>
<keyword evidence="6 9" id="KW-0418">Kinase</keyword>
<reference evidence="9" key="1">
    <citation type="submission" date="2019-08" db="EMBL/GenBank/DDBJ databases">
        <authorList>
            <person name="Kucharzyk K."/>
            <person name="Murdoch R.W."/>
            <person name="Higgins S."/>
            <person name="Loffler F."/>
        </authorList>
    </citation>
    <scope>NUCLEOTIDE SEQUENCE</scope>
</reference>
<accession>A0A645I4S6</accession>
<dbReference type="FunFam" id="3.40.1160.10:FF:000006">
    <property type="entry name" value="Glutamate 5-kinase"/>
    <property type="match status" value="1"/>
</dbReference>
<dbReference type="AlphaFoldDB" id="A0A645I4S6"/>
<dbReference type="InterPro" id="IPR019797">
    <property type="entry name" value="Glutamate_5-kinase_CS"/>
</dbReference>
<organism evidence="9">
    <name type="scientific">bioreactor metagenome</name>
    <dbReference type="NCBI Taxonomy" id="1076179"/>
    <lineage>
        <taxon>unclassified sequences</taxon>
        <taxon>metagenomes</taxon>
        <taxon>ecological metagenomes</taxon>
    </lineage>
</organism>
<evidence type="ECO:0000256" key="2">
    <source>
        <dbReference type="ARBA" id="ARBA00022605"/>
    </source>
</evidence>
<proteinExistence type="predicted"/>
<keyword evidence="4 9" id="KW-0808">Transferase</keyword>
<keyword evidence="2" id="KW-0028">Amino-acid biosynthesis</keyword>
<keyword evidence="3" id="KW-0641">Proline biosynthesis</keyword>
<evidence type="ECO:0000256" key="4">
    <source>
        <dbReference type="ARBA" id="ARBA00022679"/>
    </source>
</evidence>
<keyword evidence="1" id="KW-0963">Cytoplasm</keyword>
<dbReference type="Pfam" id="PF00696">
    <property type="entry name" value="AA_kinase"/>
    <property type="match status" value="1"/>
</dbReference>
<sequence>MAAVANADLLIIMSDIDGLYDSDPHLYPDAKLIDEVSEINDSIKSIAGGSGSSLGTGGMLTKIKAAQIACDAGIDMIIMNGSEPEKLYDLLLESKKTGTLFRAKNLKENFG</sequence>
<dbReference type="GO" id="GO:0005524">
    <property type="term" value="F:ATP binding"/>
    <property type="evidence" value="ECO:0007669"/>
    <property type="project" value="UniProtKB-KW"/>
</dbReference>
<evidence type="ECO:0000256" key="5">
    <source>
        <dbReference type="ARBA" id="ARBA00022741"/>
    </source>
</evidence>
<keyword evidence="7" id="KW-0067">ATP-binding</keyword>
<dbReference type="EC" id="2.7.2.11" evidence="9"/>
<evidence type="ECO:0000256" key="1">
    <source>
        <dbReference type="ARBA" id="ARBA00022490"/>
    </source>
</evidence>
<feature type="domain" description="Aspartate/glutamate/uridylate kinase" evidence="8">
    <location>
        <begin position="2"/>
        <end position="80"/>
    </location>
</feature>
<dbReference type="PROSITE" id="PS00902">
    <property type="entry name" value="GLUTAMATE_5_KINASE"/>
    <property type="match status" value="1"/>
</dbReference>
<dbReference type="InterPro" id="IPR001048">
    <property type="entry name" value="Asp/Glu/Uridylate_kinase"/>
</dbReference>
<evidence type="ECO:0000256" key="7">
    <source>
        <dbReference type="ARBA" id="ARBA00022840"/>
    </source>
</evidence>
<dbReference type="GO" id="GO:0004349">
    <property type="term" value="F:glutamate 5-kinase activity"/>
    <property type="evidence" value="ECO:0007669"/>
    <property type="project" value="UniProtKB-EC"/>
</dbReference>
<evidence type="ECO:0000313" key="9">
    <source>
        <dbReference type="EMBL" id="MPN45876.1"/>
    </source>
</evidence>